<accession>A0A7Z7I9X4</accession>
<proteinExistence type="predicted"/>
<name>A0A7Z7I9X4_9BURK</name>
<dbReference type="OrthoDB" id="58809at2"/>
<dbReference type="EMBL" id="OCSU01000002">
    <property type="protein sequence ID" value="SOE81994.1"/>
    <property type="molecule type" value="Genomic_DNA"/>
</dbReference>
<feature type="compositionally biased region" description="Pro residues" evidence="1">
    <location>
        <begin position="358"/>
        <end position="367"/>
    </location>
</feature>
<evidence type="ECO:0000313" key="2">
    <source>
        <dbReference type="EMBL" id="SOE81994.1"/>
    </source>
</evidence>
<comment type="caution">
    <text evidence="2">The sequence shown here is derived from an EMBL/GenBank/DDBJ whole genome shotgun (WGS) entry which is preliminary data.</text>
</comment>
<evidence type="ECO:0000313" key="3">
    <source>
        <dbReference type="Proteomes" id="UP000219522"/>
    </source>
</evidence>
<evidence type="ECO:0000256" key="1">
    <source>
        <dbReference type="SAM" id="MobiDB-lite"/>
    </source>
</evidence>
<protein>
    <recommendedName>
        <fullName evidence="4">Calcineurin-like phosphoesterase domain-containing protein</fullName>
    </recommendedName>
</protein>
<reference evidence="2 3" key="1">
    <citation type="submission" date="2017-09" db="EMBL/GenBank/DDBJ databases">
        <authorList>
            <person name="Varghese N."/>
            <person name="Submissions S."/>
        </authorList>
    </citation>
    <scope>NUCLEOTIDE SEQUENCE [LARGE SCALE GENOMIC DNA]</scope>
    <source>
        <strain evidence="2 3">OK806</strain>
    </source>
</reference>
<dbReference type="AlphaFoldDB" id="A0A7Z7I9X4"/>
<sequence>MDRVEAARPACAPRAARVAARALAAALVCGTFMQQHASAQDGPLRFAVIADALTRPADVSPVRQLLDAIARERDMAFIVYDGNIKGPSEPCRDRIYDARHDLLDASRTPLVLIPGQHDWADCGQAQAGGYDPVERLDFVRQLFFGDSNSLGSTPLALARESEVARFRPFRENVRWRAQGVAFVGLNAPGPNNHYLTAGGRNGEFEDRSIANAFWLEHAAESARRSGERALVVFLEGDPDFARYERRDRFAWLRFTRGNQPRDGFVEFKRSLVKVAELFRGPVIVIHGAETPVAGGFLIDQPLHDEKGSLVANLTRIAIALKKPQVQWLEVQTDADWRPPFRVRVRDVARSSATTSEPPGKPSEPYEPPSDEAAPPQPRDDLPASLPPPALPSSVPGPLPPILTPPQGMPPILPTPASGVQNGTYRANPASGTGE</sequence>
<organism evidence="2 3">
    <name type="scientific">Caballeronia arationis</name>
    <dbReference type="NCBI Taxonomy" id="1777142"/>
    <lineage>
        <taxon>Bacteria</taxon>
        <taxon>Pseudomonadati</taxon>
        <taxon>Pseudomonadota</taxon>
        <taxon>Betaproteobacteria</taxon>
        <taxon>Burkholderiales</taxon>
        <taxon>Burkholderiaceae</taxon>
        <taxon>Caballeronia</taxon>
    </lineage>
</organism>
<dbReference type="InterPro" id="IPR029052">
    <property type="entry name" value="Metallo-depent_PP-like"/>
</dbReference>
<gene>
    <name evidence="2" type="ORF">SAMN05446927_5298</name>
</gene>
<feature type="region of interest" description="Disordered" evidence="1">
    <location>
        <begin position="347"/>
        <end position="434"/>
    </location>
</feature>
<keyword evidence="3" id="KW-1185">Reference proteome</keyword>
<evidence type="ECO:0008006" key="4">
    <source>
        <dbReference type="Google" id="ProtNLM"/>
    </source>
</evidence>
<dbReference type="Proteomes" id="UP000219522">
    <property type="component" value="Unassembled WGS sequence"/>
</dbReference>
<dbReference type="SUPFAM" id="SSF56300">
    <property type="entry name" value="Metallo-dependent phosphatases"/>
    <property type="match status" value="1"/>
</dbReference>
<feature type="compositionally biased region" description="Pro residues" evidence="1">
    <location>
        <begin position="384"/>
        <end position="413"/>
    </location>
</feature>